<comment type="caution">
    <text evidence="1">The sequence shown here is derived from an EMBL/GenBank/DDBJ whole genome shotgun (WGS) entry which is preliminary data.</text>
</comment>
<dbReference type="EMBL" id="MBTG01000056">
    <property type="protein sequence ID" value="OPH47630.1"/>
    <property type="molecule type" value="Genomic_DNA"/>
</dbReference>
<protein>
    <submittedName>
        <fullName evidence="1">Uncharacterized protein</fullName>
    </submittedName>
</protein>
<organism evidence="1 2">
    <name type="scientific">Paenibacillus ferrarius</name>
    <dbReference type="NCBI Taxonomy" id="1469647"/>
    <lineage>
        <taxon>Bacteria</taxon>
        <taxon>Bacillati</taxon>
        <taxon>Bacillota</taxon>
        <taxon>Bacilli</taxon>
        <taxon>Bacillales</taxon>
        <taxon>Paenibacillaceae</taxon>
        <taxon>Paenibacillus</taxon>
    </lineage>
</organism>
<dbReference type="SUPFAM" id="SSF49265">
    <property type="entry name" value="Fibronectin type III"/>
    <property type="match status" value="1"/>
</dbReference>
<gene>
    <name evidence="1" type="ORF">BC351_10600</name>
</gene>
<sequence length="335" mass="37483">MALQKPYNISFKGLTIAAGEVNKLTWQVSGDLSVAYQVRVFKNSDNILIYNSSKITSFANSHSIPANSFLNGLEYKIQVIIWNDAGAGIFSDYEIFQTSSRPVVGVSPIGTVGSQTYNFTATYSQLESVSMRSWIFYLYDANKLKIFQSEIQTNTNIHYLISGLKSNTNYYVEFQTTSNKGLVGTSGLVSFSVSYSQPNINTNLTAENNENAGIKLTWNTIQIIGSTLSAPIFINGEKLNVRNDVFSFSEGFQLTNNFTLKLWFENITSNVDLLVIKGQSGTISLQYWNDHKFHLFKDVYGYRSHNVSSELIGSGFFVYIQQIDGDMNIEGEVVK</sequence>
<dbReference type="RefSeq" id="WP_079420292.1">
    <property type="nucleotide sequence ID" value="NZ_MBTG01000056.1"/>
</dbReference>
<evidence type="ECO:0000313" key="2">
    <source>
        <dbReference type="Proteomes" id="UP000190626"/>
    </source>
</evidence>
<reference evidence="2" key="1">
    <citation type="submission" date="2016-07" db="EMBL/GenBank/DDBJ databases">
        <authorList>
            <person name="Florea S."/>
            <person name="Webb J.S."/>
            <person name="Jaromczyk J."/>
            <person name="Schardl C.L."/>
        </authorList>
    </citation>
    <scope>NUCLEOTIDE SEQUENCE [LARGE SCALE GENOMIC DNA]</scope>
    <source>
        <strain evidence="2">CY1</strain>
    </source>
</reference>
<dbReference type="OrthoDB" id="2582167at2"/>
<proteinExistence type="predicted"/>
<keyword evidence="2" id="KW-1185">Reference proteome</keyword>
<dbReference type="Proteomes" id="UP000190626">
    <property type="component" value="Unassembled WGS sequence"/>
</dbReference>
<dbReference type="STRING" id="1469647.BC351_10600"/>
<evidence type="ECO:0000313" key="1">
    <source>
        <dbReference type="EMBL" id="OPH47630.1"/>
    </source>
</evidence>
<accession>A0A1V4H8U4</accession>
<dbReference type="AlphaFoldDB" id="A0A1V4H8U4"/>
<name>A0A1V4H8U4_9BACL</name>
<dbReference type="InterPro" id="IPR036116">
    <property type="entry name" value="FN3_sf"/>
</dbReference>